<dbReference type="InterPro" id="IPR036259">
    <property type="entry name" value="MFS_trans_sf"/>
</dbReference>
<evidence type="ECO:0000313" key="2">
    <source>
        <dbReference type="EMBL" id="GEL02157.1"/>
    </source>
</evidence>
<keyword evidence="1" id="KW-0472">Membrane</keyword>
<dbReference type="SUPFAM" id="SSF103473">
    <property type="entry name" value="MFS general substrate transporter"/>
    <property type="match status" value="1"/>
</dbReference>
<evidence type="ECO:0000313" key="3">
    <source>
        <dbReference type="Proteomes" id="UP000321405"/>
    </source>
</evidence>
<name>A0A511BPB1_9PROT</name>
<dbReference type="EMBL" id="BJVC01000002">
    <property type="protein sequence ID" value="GEL02157.1"/>
    <property type="molecule type" value="Genomic_DNA"/>
</dbReference>
<accession>A0A511BPB1</accession>
<feature type="transmembrane region" description="Helical" evidence="1">
    <location>
        <begin position="84"/>
        <end position="105"/>
    </location>
</feature>
<keyword evidence="1" id="KW-0812">Transmembrane</keyword>
<sequence length="134" mass="14164">MEGAGVCGGLIVPSVTGFLISSALAGLPFNVINFHAMREVARLRPLHAARYMGLLTALFSIGQICGPFLVSTLVHVMASETRGLVLSLVIAGGALLVGAGLYVLIRILWPVEAVLGSSEMRAALRHRREEGRVS</sequence>
<gene>
    <name evidence="2" type="ORF">SSA02_13200</name>
</gene>
<keyword evidence="3" id="KW-1185">Reference proteome</keyword>
<keyword evidence="1" id="KW-1133">Transmembrane helix</keyword>
<protein>
    <submittedName>
        <fullName evidence="2">Uncharacterized protein</fullName>
    </submittedName>
</protein>
<feature type="transmembrane region" description="Helical" evidence="1">
    <location>
        <begin position="53"/>
        <end position="78"/>
    </location>
</feature>
<dbReference type="AlphaFoldDB" id="A0A511BPB1"/>
<dbReference type="Pfam" id="PF06779">
    <property type="entry name" value="MFS_4"/>
    <property type="match status" value="1"/>
</dbReference>
<comment type="caution">
    <text evidence="2">The sequence shown here is derived from an EMBL/GenBank/DDBJ whole genome shotgun (WGS) entry which is preliminary data.</text>
</comment>
<evidence type="ECO:0000256" key="1">
    <source>
        <dbReference type="SAM" id="Phobius"/>
    </source>
</evidence>
<dbReference type="InterPro" id="IPR010645">
    <property type="entry name" value="MFS_4"/>
</dbReference>
<proteinExistence type="predicted"/>
<reference evidence="2 3" key="1">
    <citation type="submission" date="2019-07" db="EMBL/GenBank/DDBJ databases">
        <title>Whole genome shotgun sequence of Swaminathania salitolerans NBRC 104436.</title>
        <authorList>
            <person name="Hosoyama A."/>
            <person name="Uohara A."/>
            <person name="Ohji S."/>
            <person name="Ichikawa N."/>
        </authorList>
    </citation>
    <scope>NUCLEOTIDE SEQUENCE [LARGE SCALE GENOMIC DNA]</scope>
    <source>
        <strain evidence="2 3">NBRC 104436</strain>
    </source>
</reference>
<dbReference type="Proteomes" id="UP000321405">
    <property type="component" value="Unassembled WGS sequence"/>
</dbReference>
<feature type="transmembrane region" description="Helical" evidence="1">
    <location>
        <begin position="12"/>
        <end position="32"/>
    </location>
</feature>
<organism evidence="2 3">
    <name type="scientific">Swaminathania salitolerans</name>
    <dbReference type="NCBI Taxonomy" id="182838"/>
    <lineage>
        <taxon>Bacteria</taxon>
        <taxon>Pseudomonadati</taxon>
        <taxon>Pseudomonadota</taxon>
        <taxon>Alphaproteobacteria</taxon>
        <taxon>Acetobacterales</taxon>
        <taxon>Acetobacteraceae</taxon>
        <taxon>Swaminathania</taxon>
    </lineage>
</organism>